<dbReference type="KEGG" id="pfy:PFICI_10761"/>
<evidence type="ECO:0000256" key="1">
    <source>
        <dbReference type="ARBA" id="ARBA00023002"/>
    </source>
</evidence>
<dbReference type="Proteomes" id="UP000030651">
    <property type="component" value="Unassembled WGS sequence"/>
</dbReference>
<accession>W3WUT3</accession>
<dbReference type="InParanoid" id="W3WUT3"/>
<name>W3WUT3_PESFW</name>
<dbReference type="OrthoDB" id="272271at2759"/>
<dbReference type="OMA" id="HNDMGCD"/>
<dbReference type="SUPFAM" id="SSF51197">
    <property type="entry name" value="Clavaminate synthase-like"/>
    <property type="match status" value="1"/>
</dbReference>
<dbReference type="eggNOG" id="ENOG502R9AJ">
    <property type="taxonomic scope" value="Eukaryota"/>
</dbReference>
<keyword evidence="1" id="KW-0560">Oxidoreductase</keyword>
<dbReference type="PANTHER" id="PTHR10696">
    <property type="entry name" value="GAMMA-BUTYROBETAINE HYDROXYLASE-RELATED"/>
    <property type="match status" value="1"/>
</dbReference>
<dbReference type="GeneID" id="19275774"/>
<dbReference type="InterPro" id="IPR003819">
    <property type="entry name" value="TauD/TfdA-like"/>
</dbReference>
<gene>
    <name evidence="3" type="ORF">PFICI_10761</name>
</gene>
<evidence type="ECO:0000313" key="4">
    <source>
        <dbReference type="Proteomes" id="UP000030651"/>
    </source>
</evidence>
<dbReference type="RefSeq" id="XP_007837533.1">
    <property type="nucleotide sequence ID" value="XM_007839342.1"/>
</dbReference>
<dbReference type="HOGENOM" id="CLU_041041_1_1_1"/>
<feature type="domain" description="TauD/TfdA-like" evidence="2">
    <location>
        <begin position="87"/>
        <end position="345"/>
    </location>
</feature>
<dbReference type="InterPro" id="IPR050411">
    <property type="entry name" value="AlphaKG_dependent_hydroxylases"/>
</dbReference>
<sequence length="393" mass="44244">MTAHIHPRALQNSFGSHSGSVGDIGLVFDKTDTCSPLENWPDHAVDPDGKLYKNLRVHYLNLDRKHIDEIEKALSRFKELGLDGDEISRENFVLPAIGPWLERCAIELHRGHGVVIIRGLDSTMYSDEDNTMIQLGVGDYLGQKRGVQSSKGAMLSHIVQKKSWTTPPERRHGIHTNVSLPFHTDMGTDILALQVRQCAKVGGETCVSAVRAIYNDLMENHPLVVQALAQAEWPVRRLKLQVIDRLDYSSTKGFIRCPLLTYHRGNLMFSMDPARLGPREGNRAPPLTGEQEAALMILQTVARKHQVKLDHRAGDLVFLNNYTVLHAREAYQDGESTSRHLVRLWLHNPTLGLSIPDGFHLIWDCTFGERSKKIINHSYPVIPMPLYIESKVG</sequence>
<reference evidence="4" key="1">
    <citation type="journal article" date="2015" name="BMC Genomics">
        <title>Genomic and transcriptomic analysis of the endophytic fungus Pestalotiopsis fici reveals its lifestyle and high potential for synthesis of natural products.</title>
        <authorList>
            <person name="Wang X."/>
            <person name="Zhang X."/>
            <person name="Liu L."/>
            <person name="Xiang M."/>
            <person name="Wang W."/>
            <person name="Sun X."/>
            <person name="Che Y."/>
            <person name="Guo L."/>
            <person name="Liu G."/>
            <person name="Guo L."/>
            <person name="Wang C."/>
            <person name="Yin W.B."/>
            <person name="Stadler M."/>
            <person name="Zhang X."/>
            <person name="Liu X."/>
        </authorList>
    </citation>
    <scope>NUCLEOTIDE SEQUENCE [LARGE SCALE GENOMIC DNA]</scope>
    <source>
        <strain evidence="4">W106-1 / CGMCC3.15140</strain>
    </source>
</reference>
<dbReference type="Pfam" id="PF02668">
    <property type="entry name" value="TauD"/>
    <property type="match status" value="1"/>
</dbReference>
<dbReference type="InterPro" id="IPR042098">
    <property type="entry name" value="TauD-like_sf"/>
</dbReference>
<dbReference type="AlphaFoldDB" id="W3WUT3"/>
<protein>
    <recommendedName>
        <fullName evidence="2">TauD/TfdA-like domain-containing protein</fullName>
    </recommendedName>
</protein>
<dbReference type="EMBL" id="KI912116">
    <property type="protein sequence ID" value="ETS76887.1"/>
    <property type="molecule type" value="Genomic_DNA"/>
</dbReference>
<keyword evidence="4" id="KW-1185">Reference proteome</keyword>
<evidence type="ECO:0000259" key="2">
    <source>
        <dbReference type="Pfam" id="PF02668"/>
    </source>
</evidence>
<dbReference type="GO" id="GO:0016491">
    <property type="term" value="F:oxidoreductase activity"/>
    <property type="evidence" value="ECO:0007669"/>
    <property type="project" value="UniProtKB-KW"/>
</dbReference>
<dbReference type="Gene3D" id="3.60.130.10">
    <property type="entry name" value="Clavaminate synthase-like"/>
    <property type="match status" value="1"/>
</dbReference>
<dbReference type="PANTHER" id="PTHR10696:SF54">
    <property type="entry name" value="FAMILY OXIDOREDUCTASE, PUTATIVE (AFU_ORTHOLOGUE AFUA_4G13850)-RELATED"/>
    <property type="match status" value="1"/>
</dbReference>
<organism evidence="3 4">
    <name type="scientific">Pestalotiopsis fici (strain W106-1 / CGMCC3.15140)</name>
    <dbReference type="NCBI Taxonomy" id="1229662"/>
    <lineage>
        <taxon>Eukaryota</taxon>
        <taxon>Fungi</taxon>
        <taxon>Dikarya</taxon>
        <taxon>Ascomycota</taxon>
        <taxon>Pezizomycotina</taxon>
        <taxon>Sordariomycetes</taxon>
        <taxon>Xylariomycetidae</taxon>
        <taxon>Amphisphaeriales</taxon>
        <taxon>Sporocadaceae</taxon>
        <taxon>Pestalotiopsis</taxon>
    </lineage>
</organism>
<evidence type="ECO:0000313" key="3">
    <source>
        <dbReference type="EMBL" id="ETS76887.1"/>
    </source>
</evidence>
<proteinExistence type="predicted"/>